<evidence type="ECO:0000313" key="2">
    <source>
        <dbReference type="EMBL" id="GBP13141.1"/>
    </source>
</evidence>
<organism evidence="2 3">
    <name type="scientific">Eumeta variegata</name>
    <name type="common">Bagworm moth</name>
    <name type="synonym">Eumeta japonica</name>
    <dbReference type="NCBI Taxonomy" id="151549"/>
    <lineage>
        <taxon>Eukaryota</taxon>
        <taxon>Metazoa</taxon>
        <taxon>Ecdysozoa</taxon>
        <taxon>Arthropoda</taxon>
        <taxon>Hexapoda</taxon>
        <taxon>Insecta</taxon>
        <taxon>Pterygota</taxon>
        <taxon>Neoptera</taxon>
        <taxon>Endopterygota</taxon>
        <taxon>Lepidoptera</taxon>
        <taxon>Glossata</taxon>
        <taxon>Ditrysia</taxon>
        <taxon>Tineoidea</taxon>
        <taxon>Psychidae</taxon>
        <taxon>Oiketicinae</taxon>
        <taxon>Eumeta</taxon>
    </lineage>
</organism>
<feature type="region of interest" description="Disordered" evidence="1">
    <location>
        <begin position="78"/>
        <end position="101"/>
    </location>
</feature>
<reference evidence="2 3" key="1">
    <citation type="journal article" date="2019" name="Commun. Biol.">
        <title>The bagworm genome reveals a unique fibroin gene that provides high tensile strength.</title>
        <authorList>
            <person name="Kono N."/>
            <person name="Nakamura H."/>
            <person name="Ohtoshi R."/>
            <person name="Tomita M."/>
            <person name="Numata K."/>
            <person name="Arakawa K."/>
        </authorList>
    </citation>
    <scope>NUCLEOTIDE SEQUENCE [LARGE SCALE GENOMIC DNA]</scope>
</reference>
<evidence type="ECO:0000313" key="3">
    <source>
        <dbReference type="Proteomes" id="UP000299102"/>
    </source>
</evidence>
<dbReference type="Proteomes" id="UP000299102">
    <property type="component" value="Unassembled WGS sequence"/>
</dbReference>
<keyword evidence="3" id="KW-1185">Reference proteome</keyword>
<dbReference type="AlphaFoldDB" id="A0A4C1TIL3"/>
<proteinExistence type="predicted"/>
<dbReference type="EMBL" id="BGZK01000055">
    <property type="protein sequence ID" value="GBP13141.1"/>
    <property type="molecule type" value="Genomic_DNA"/>
</dbReference>
<sequence>MHDEIPLLRVRHNEIVSHGVNDSCKRELAICVITFFNNRTVSNSEVYISPYRDAETRLLDEVSPSCRRSVGARVLHSDNRPACGGGAGERPRGISSPHFTL</sequence>
<accession>A0A4C1TIL3</accession>
<protein>
    <submittedName>
        <fullName evidence="2">Uncharacterized protein</fullName>
    </submittedName>
</protein>
<comment type="caution">
    <text evidence="2">The sequence shown here is derived from an EMBL/GenBank/DDBJ whole genome shotgun (WGS) entry which is preliminary data.</text>
</comment>
<name>A0A4C1TIL3_EUMVA</name>
<gene>
    <name evidence="2" type="ORF">EVAR_93106_1</name>
</gene>
<evidence type="ECO:0000256" key="1">
    <source>
        <dbReference type="SAM" id="MobiDB-lite"/>
    </source>
</evidence>